<accession>A0AAV7LVT8</accession>
<evidence type="ECO:0000313" key="2">
    <source>
        <dbReference type="Proteomes" id="UP001066276"/>
    </source>
</evidence>
<keyword evidence="2" id="KW-1185">Reference proteome</keyword>
<dbReference type="EMBL" id="JANPWB010000015">
    <property type="protein sequence ID" value="KAJ1094489.1"/>
    <property type="molecule type" value="Genomic_DNA"/>
</dbReference>
<sequence>MLRGADLERILSEPRIEGPDSSPLRQSILARPDLEEGRYWPEFVGTRGRWKPVAETSNLWSREAVQEAIVIVSGDFNSDLSKGFTKWGLKYHRTYLNKTFENLGFRPLMTHSGADPVTPVTFSSGT</sequence>
<evidence type="ECO:0000313" key="1">
    <source>
        <dbReference type="EMBL" id="KAJ1094489.1"/>
    </source>
</evidence>
<dbReference type="AlphaFoldDB" id="A0AAV7LVT8"/>
<name>A0AAV7LVT8_PLEWA</name>
<protein>
    <recommendedName>
        <fullName evidence="3">Endonuclease/exonuclease/phosphatase domain-containing protein</fullName>
    </recommendedName>
</protein>
<organism evidence="1 2">
    <name type="scientific">Pleurodeles waltl</name>
    <name type="common">Iberian ribbed newt</name>
    <dbReference type="NCBI Taxonomy" id="8319"/>
    <lineage>
        <taxon>Eukaryota</taxon>
        <taxon>Metazoa</taxon>
        <taxon>Chordata</taxon>
        <taxon>Craniata</taxon>
        <taxon>Vertebrata</taxon>
        <taxon>Euteleostomi</taxon>
        <taxon>Amphibia</taxon>
        <taxon>Batrachia</taxon>
        <taxon>Caudata</taxon>
        <taxon>Salamandroidea</taxon>
        <taxon>Salamandridae</taxon>
        <taxon>Pleurodelinae</taxon>
        <taxon>Pleurodeles</taxon>
    </lineage>
</organism>
<gene>
    <name evidence="1" type="ORF">NDU88_007562</name>
</gene>
<reference evidence="1" key="1">
    <citation type="journal article" date="2022" name="bioRxiv">
        <title>Sequencing and chromosome-scale assembly of the giantPleurodeles waltlgenome.</title>
        <authorList>
            <person name="Brown T."/>
            <person name="Elewa A."/>
            <person name="Iarovenko S."/>
            <person name="Subramanian E."/>
            <person name="Araus A.J."/>
            <person name="Petzold A."/>
            <person name="Susuki M."/>
            <person name="Suzuki K.-i.T."/>
            <person name="Hayashi T."/>
            <person name="Toyoda A."/>
            <person name="Oliveira C."/>
            <person name="Osipova E."/>
            <person name="Leigh N.D."/>
            <person name="Simon A."/>
            <person name="Yun M.H."/>
        </authorList>
    </citation>
    <scope>NUCLEOTIDE SEQUENCE</scope>
    <source>
        <strain evidence="1">20211129_DDA</strain>
        <tissue evidence="1">Liver</tissue>
    </source>
</reference>
<comment type="caution">
    <text evidence="1">The sequence shown here is derived from an EMBL/GenBank/DDBJ whole genome shotgun (WGS) entry which is preliminary data.</text>
</comment>
<dbReference type="Proteomes" id="UP001066276">
    <property type="component" value="Chromosome 11"/>
</dbReference>
<evidence type="ECO:0008006" key="3">
    <source>
        <dbReference type="Google" id="ProtNLM"/>
    </source>
</evidence>
<proteinExistence type="predicted"/>